<dbReference type="GO" id="GO:0005634">
    <property type="term" value="C:nucleus"/>
    <property type="evidence" value="ECO:0007669"/>
    <property type="project" value="TreeGrafter"/>
</dbReference>
<dbReference type="InterPro" id="IPR051132">
    <property type="entry name" value="3-5_Exonuclease_domain"/>
</dbReference>
<dbReference type="GO" id="GO:0008408">
    <property type="term" value="F:3'-5' exonuclease activity"/>
    <property type="evidence" value="ECO:0007669"/>
    <property type="project" value="InterPro"/>
</dbReference>
<keyword evidence="1" id="KW-0540">Nuclease</keyword>
<feature type="compositionally biased region" description="Low complexity" evidence="3">
    <location>
        <begin position="1319"/>
        <end position="1339"/>
    </location>
</feature>
<dbReference type="SMART" id="SM00474">
    <property type="entry name" value="35EXOc"/>
    <property type="match status" value="1"/>
</dbReference>
<dbReference type="Gene3D" id="3.30.420.10">
    <property type="entry name" value="Ribonuclease H-like superfamily/Ribonuclease H"/>
    <property type="match status" value="1"/>
</dbReference>
<dbReference type="InterPro" id="IPR012337">
    <property type="entry name" value="RNaseH-like_sf"/>
</dbReference>
<feature type="region of interest" description="Disordered" evidence="3">
    <location>
        <begin position="824"/>
        <end position="861"/>
    </location>
</feature>
<feature type="compositionally biased region" description="Acidic residues" evidence="3">
    <location>
        <begin position="824"/>
        <end position="837"/>
    </location>
</feature>
<keyword evidence="2" id="KW-0378">Hydrolase</keyword>
<evidence type="ECO:0000256" key="3">
    <source>
        <dbReference type="SAM" id="MobiDB-lite"/>
    </source>
</evidence>
<evidence type="ECO:0000259" key="4">
    <source>
        <dbReference type="SMART" id="SM00474"/>
    </source>
</evidence>
<reference evidence="5 6" key="1">
    <citation type="submission" date="2020-12" db="EMBL/GenBank/DDBJ databases">
        <title>Metabolic potential, ecology and presence of endohyphal bacteria is reflected in genomic diversity of Mucoromycotina.</title>
        <authorList>
            <person name="Muszewska A."/>
            <person name="Okrasinska A."/>
            <person name="Steczkiewicz K."/>
            <person name="Drgas O."/>
            <person name="Orlowska M."/>
            <person name="Perlinska-Lenart U."/>
            <person name="Aleksandrzak-Piekarczyk T."/>
            <person name="Szatraj K."/>
            <person name="Zielenkiewicz U."/>
            <person name="Pilsyk S."/>
            <person name="Malc E."/>
            <person name="Mieczkowski P."/>
            <person name="Kruszewska J.S."/>
            <person name="Biernat P."/>
            <person name="Pawlowska J."/>
        </authorList>
    </citation>
    <scope>NUCLEOTIDE SEQUENCE [LARGE SCALE GENOMIC DNA]</scope>
    <source>
        <strain evidence="5 6">CBS 142.35</strain>
    </source>
</reference>
<dbReference type="GO" id="GO:0005737">
    <property type="term" value="C:cytoplasm"/>
    <property type="evidence" value="ECO:0007669"/>
    <property type="project" value="TreeGrafter"/>
</dbReference>
<feature type="compositionally biased region" description="Polar residues" evidence="3">
    <location>
        <begin position="841"/>
        <end position="852"/>
    </location>
</feature>
<comment type="caution">
    <text evidence="5">The sequence shown here is derived from an EMBL/GenBank/DDBJ whole genome shotgun (WGS) entry which is preliminary data.</text>
</comment>
<dbReference type="GO" id="GO:0006139">
    <property type="term" value="P:nucleobase-containing compound metabolic process"/>
    <property type="evidence" value="ECO:0007669"/>
    <property type="project" value="InterPro"/>
</dbReference>
<dbReference type="Proteomes" id="UP000646827">
    <property type="component" value="Unassembled WGS sequence"/>
</dbReference>
<sequence>MDNDDMSLPEKRGLGRPFGSKNKPKCKRLPAGQTTLKDIVTNPSVLSQIRIKPNKNIENNGLNEYHDNINDGYFSLKDLVAEIEEDDEEHEINKETTKEMEEDEVIPNTIKSIENELKSYNERNNGVLANYFSSIVNRIKVKDNGYPSEYHQGTFWVEPKAPFFALREQNLLNPTPLYYPRVFLWLPHLLIDKPLSCSEPGCKEIKLDYKGFFSDPCARRVVDMHRCFYIISYRYICPKCKTTIGSSDEKILKQLPDQLSIEFPAILTHRCAISNNLIDILRPCIQHGMGIANFHEMLQELHTKRHTILHMKYTLAHLYRKETQQTLFESWNNNNNKNKYHEFSTFDDAQGYGGYIPSVTYFRLVYTAILDVLRPFMDKQMTAVGGEILKGDHTFKFIKKIAKMGNQPTFGALYTICNEYEEIRLQLLVPTKSLHHLKTPFEEMMKTYRQYGYQPPRLFFTDNVRGDKRFLQQMITSLNDNSIAEASSSAANLEPESLTEQIESFIKIPDNVNINYIRSALNADDIIKKTIVNDSVSKTIVIGLDCEWNYAIGTRPRNVAIIQISYKNDVLVLPVHQYDHIPLSLKTILESPKVLKAGRNITGDLNKLSRDYHMIYHKSTVLELGKFCRRRGYIDNGTASLSTIAKSVLGGALDKGDRNSNWEALNLSSSQIYYSALDAWASLAIYTKLEQVGVIGKPVSNPVPEGAYISVYPSCQWFHPVAFGKIISANNNIQDSCTQVCINRVSVPGAIIDISSRTLSDFGQPPFIISLPTSMLRFEKKSLCQEQDNSIPPINNAIVDRAHNASPPLSPTILAKDLEDENNLFEDENSSSSEDEEINHTYGQPKTATLPRTQRVIPQQQQIQHPRVLKDIYHFMALIKIPRQHVLAKEFAWRLRDAVFVVDQDDRKKVEEYLGKKGLTWAYVINTNASWILRRVKQVVPSPDELGPVVQELFDEYGNLICKQADNMIKAIYEGQISDHPDVPLYYKIGFDKKAGLSIYRCCRGTNSLEGGVHQNIIRAIGSSGAGPHMADCFLAEYRLRHNIKVGSMNRYQKPHKSHYDLWMIEALLYLRMKLGIFCSGGAIVDQSSIIYSQGLHLRSSNETFGIGMFSEKVAKKLGIDQQPQPKSCDLYQYRHSTTIARPLSVKTSINLFLPDGSTSNPLNKRYKFLAQKQGTKYAVTPIHTLQELEKFRKFIKEPAKGSISANQWVDLSIQWNKSISQPVDGVVIFYKTPEHLKMHYEHWNIKRMMGASIAISNGICEVMHEELQSPERSRPVLVAQTPSPPPFATTISTMQRLGSLSSLPPSPLSASWVSAIPSSSSMPSASSPSIAAVSPGPSIRKIEPASSQPISSKPLFSVNVTIPKKRARRR</sequence>
<name>A0A8H7RP11_9FUNG</name>
<dbReference type="InterPro" id="IPR046616">
    <property type="entry name" value="DUF6729"/>
</dbReference>
<dbReference type="EMBL" id="JAEPRB010000611">
    <property type="protein sequence ID" value="KAG2214562.1"/>
    <property type="molecule type" value="Genomic_DNA"/>
</dbReference>
<proteinExistence type="predicted"/>
<dbReference type="OrthoDB" id="2284808at2759"/>
<dbReference type="InterPro" id="IPR002562">
    <property type="entry name" value="3'-5'_exonuclease_dom"/>
</dbReference>
<dbReference type="Pfam" id="PF01612">
    <property type="entry name" value="DNA_pol_A_exo1"/>
    <property type="match status" value="1"/>
</dbReference>
<dbReference type="InterPro" id="IPR036397">
    <property type="entry name" value="RNaseH_sf"/>
</dbReference>
<evidence type="ECO:0000313" key="6">
    <source>
        <dbReference type="Proteomes" id="UP000646827"/>
    </source>
</evidence>
<dbReference type="CDD" id="cd06141">
    <property type="entry name" value="WRN_exo"/>
    <property type="match status" value="1"/>
</dbReference>
<feature type="region of interest" description="Disordered" evidence="3">
    <location>
        <begin position="1"/>
        <end position="28"/>
    </location>
</feature>
<gene>
    <name evidence="5" type="ORF">INT45_010431</name>
</gene>
<feature type="domain" description="3'-5' exonuclease" evidence="4">
    <location>
        <begin position="514"/>
        <end position="694"/>
    </location>
</feature>
<dbReference type="SUPFAM" id="SSF53098">
    <property type="entry name" value="Ribonuclease H-like"/>
    <property type="match status" value="1"/>
</dbReference>
<organism evidence="5 6">
    <name type="scientific">Circinella minor</name>
    <dbReference type="NCBI Taxonomy" id="1195481"/>
    <lineage>
        <taxon>Eukaryota</taxon>
        <taxon>Fungi</taxon>
        <taxon>Fungi incertae sedis</taxon>
        <taxon>Mucoromycota</taxon>
        <taxon>Mucoromycotina</taxon>
        <taxon>Mucoromycetes</taxon>
        <taxon>Mucorales</taxon>
        <taxon>Lichtheimiaceae</taxon>
        <taxon>Circinella</taxon>
    </lineage>
</organism>
<protein>
    <recommendedName>
        <fullName evidence="4">3'-5' exonuclease domain-containing protein</fullName>
    </recommendedName>
</protein>
<evidence type="ECO:0000256" key="2">
    <source>
        <dbReference type="ARBA" id="ARBA00022801"/>
    </source>
</evidence>
<evidence type="ECO:0000256" key="1">
    <source>
        <dbReference type="ARBA" id="ARBA00022722"/>
    </source>
</evidence>
<accession>A0A8H7RP11</accession>
<dbReference type="PANTHER" id="PTHR13620:SF104">
    <property type="entry name" value="EXONUCLEASE 3'-5' DOMAIN-CONTAINING PROTEIN 2"/>
    <property type="match status" value="1"/>
</dbReference>
<dbReference type="GO" id="GO:0003676">
    <property type="term" value="F:nucleic acid binding"/>
    <property type="evidence" value="ECO:0007669"/>
    <property type="project" value="InterPro"/>
</dbReference>
<evidence type="ECO:0000313" key="5">
    <source>
        <dbReference type="EMBL" id="KAG2214562.1"/>
    </source>
</evidence>
<keyword evidence="6" id="KW-1185">Reference proteome</keyword>
<dbReference type="Pfam" id="PF20499">
    <property type="entry name" value="DUF6729"/>
    <property type="match status" value="1"/>
</dbReference>
<dbReference type="PANTHER" id="PTHR13620">
    <property type="entry name" value="3-5 EXONUCLEASE"/>
    <property type="match status" value="1"/>
</dbReference>
<feature type="region of interest" description="Disordered" evidence="3">
    <location>
        <begin position="1319"/>
        <end position="1351"/>
    </location>
</feature>